<dbReference type="RefSeq" id="WP_229865477.1">
    <property type="nucleotide sequence ID" value="NZ_BJND01000089.1"/>
</dbReference>
<sequence>MSITTSLKPVTTGLPVDLREIRKGVMANGVIDCENLLAIVNDPQEVEDAAKRAQKAGQPISEYARTRAEIQRLLGTASSKKAKNVDEYADYIAAGLRGDFDDAWSLPQITLWSPRPLVISEDGSSALPIKDGLYALDSETQVTAWHRIKRNPAAYDLADFDFGAIPLSFEIFHGISVMAARQIFHDRNLKGVPVDKSLAMSMDGRDFGTTVTRKLMESLKVPFGETTVPLSSLILTGKRQVSDKAVEWMTMSVLRTLVATAMLGKAGIHAASTGIEHQDIPADESGDRPDKVVVQREVMETVGVFLQENAALFHAKTAITAPAVVAGLGATMNRTMSWSADPLPEGLTLERLLEGIQWEREAKYWSGIAAKVTDRGAVSWAGGARDSGHKVYDALNHPESDTGKQIRGRF</sequence>
<comment type="caution">
    <text evidence="1">The sequence shown here is derived from an EMBL/GenBank/DDBJ whole genome shotgun (WGS) entry which is preliminary data.</text>
</comment>
<accession>A0A4Y3VWJ3</accession>
<name>A0A4Y3VWJ3_9ACTN</name>
<keyword evidence="2" id="KW-1185">Reference proteome</keyword>
<organism evidence="1 2">
    <name type="scientific">Streptomyces spinoverrucosus</name>
    <dbReference type="NCBI Taxonomy" id="284043"/>
    <lineage>
        <taxon>Bacteria</taxon>
        <taxon>Bacillati</taxon>
        <taxon>Actinomycetota</taxon>
        <taxon>Actinomycetes</taxon>
        <taxon>Kitasatosporales</taxon>
        <taxon>Streptomycetaceae</taxon>
        <taxon>Streptomyces</taxon>
    </lineage>
</organism>
<dbReference type="AlphaFoldDB" id="A0A4Y3VWJ3"/>
<dbReference type="InterPro" id="IPR017642">
    <property type="entry name" value="DNA_S_mod_DndB"/>
</dbReference>
<dbReference type="EMBL" id="BJND01000089">
    <property type="protein sequence ID" value="GEC10030.1"/>
    <property type="molecule type" value="Genomic_DNA"/>
</dbReference>
<proteinExistence type="predicted"/>
<evidence type="ECO:0000313" key="2">
    <source>
        <dbReference type="Proteomes" id="UP000317881"/>
    </source>
</evidence>
<reference evidence="1 2" key="1">
    <citation type="submission" date="2019-06" db="EMBL/GenBank/DDBJ databases">
        <title>Whole genome shotgun sequence of Streptomyces spinoverrucosus NBRC 14228.</title>
        <authorList>
            <person name="Hosoyama A."/>
            <person name="Uohara A."/>
            <person name="Ohji S."/>
            <person name="Ichikawa N."/>
        </authorList>
    </citation>
    <scope>NUCLEOTIDE SEQUENCE [LARGE SCALE GENOMIC DNA]</scope>
    <source>
        <strain evidence="1 2">NBRC 14228</strain>
    </source>
</reference>
<evidence type="ECO:0000313" key="1">
    <source>
        <dbReference type="EMBL" id="GEC10030.1"/>
    </source>
</evidence>
<protein>
    <submittedName>
        <fullName evidence="1">Uncharacterized protein</fullName>
    </submittedName>
</protein>
<gene>
    <name evidence="1" type="ORF">SSP24_76850</name>
</gene>
<dbReference type="Pfam" id="PF14072">
    <property type="entry name" value="DndB"/>
    <property type="match status" value="1"/>
</dbReference>
<dbReference type="Proteomes" id="UP000317881">
    <property type="component" value="Unassembled WGS sequence"/>
</dbReference>